<dbReference type="PIRSF" id="PIRSF006060">
    <property type="entry name" value="AA_transporter"/>
    <property type="match status" value="1"/>
</dbReference>
<comment type="subcellular location">
    <subcellularLocation>
        <location evidence="1">Membrane</location>
        <topology evidence="1">Multi-pass membrane protein</topology>
    </subcellularLocation>
</comment>
<proteinExistence type="predicted"/>
<feature type="transmembrane region" description="Helical" evidence="8">
    <location>
        <begin position="288"/>
        <end position="310"/>
    </location>
</feature>
<keyword evidence="11" id="KW-1185">Reference proteome</keyword>
<evidence type="ECO:0000259" key="9">
    <source>
        <dbReference type="Pfam" id="PF00324"/>
    </source>
</evidence>
<accession>A0ABS9T6H3</accession>
<evidence type="ECO:0000256" key="4">
    <source>
        <dbReference type="ARBA" id="ARBA00022970"/>
    </source>
</evidence>
<dbReference type="PANTHER" id="PTHR43495">
    <property type="entry name" value="GABA PERMEASE"/>
    <property type="match status" value="1"/>
</dbReference>
<protein>
    <submittedName>
        <fullName evidence="10">Amino acid permease</fullName>
    </submittedName>
</protein>
<organism evidence="10 11">
    <name type="scientific">Pseudonocardia alaniniphila</name>
    <dbReference type="NCBI Taxonomy" id="75291"/>
    <lineage>
        <taxon>Bacteria</taxon>
        <taxon>Bacillati</taxon>
        <taxon>Actinomycetota</taxon>
        <taxon>Actinomycetes</taxon>
        <taxon>Pseudonocardiales</taxon>
        <taxon>Pseudonocardiaceae</taxon>
        <taxon>Pseudonocardia</taxon>
    </lineage>
</organism>
<feature type="transmembrane region" description="Helical" evidence="8">
    <location>
        <begin position="410"/>
        <end position="433"/>
    </location>
</feature>
<dbReference type="RefSeq" id="WP_241034164.1">
    <property type="nucleotide sequence ID" value="NZ_BAAAJF010000034.1"/>
</dbReference>
<keyword evidence="3 8" id="KW-0812">Transmembrane</keyword>
<feature type="transmembrane region" description="Helical" evidence="8">
    <location>
        <begin position="102"/>
        <end position="127"/>
    </location>
</feature>
<dbReference type="Gene3D" id="1.20.1740.10">
    <property type="entry name" value="Amino acid/polyamine transporter I"/>
    <property type="match status" value="1"/>
</dbReference>
<feature type="transmembrane region" description="Helical" evidence="8">
    <location>
        <begin position="247"/>
        <end position="268"/>
    </location>
</feature>
<keyword evidence="4" id="KW-0029">Amino-acid transport</keyword>
<evidence type="ECO:0000313" key="10">
    <source>
        <dbReference type="EMBL" id="MCH6164129.1"/>
    </source>
</evidence>
<feature type="transmembrane region" description="Helical" evidence="8">
    <location>
        <begin position="25"/>
        <end position="46"/>
    </location>
</feature>
<sequence length="500" mass="52342">MAEPDGVTTGATEHQLHRRLTGRQLTMIGLGGAIGTGLFLGSALAISQAGPATIIAFVVVALVALVIAWALAEMVTVHPTAGAFGTIAHSYMGRWAGFVTRWTYWTIQVIAVGGEVIAAGIYVQYWWPTVPLWLAVVVFSVALIVVNAATVRFFGEFEYWLSMIKVSAIVVFILLGILLITVGLPGAPATGVDNLTSDGGFFPMGLSGVFLAMVFVVFSFIGTEVVSVTAAEAENPTRDVPRAARQMVVRLAIFYVLAIAVVLTIAPWSQTAQGGSLDASPFVRVLDAAQVPGGASLMNFVILTAALSSANTNLYLTTRMLHSLAGHGYAPAALGKVSRSGAPRNALVLSTAGLAIAAALSVNQGADAYLALFGISVFGALVVWMMILASHARFRLLRRQHGLPDSPARMWGAPVTTGLAFLFLGAVLVSTAFIDGLQIAWKVGIPFFALLVIAYFVTASRRGDSASNDPLRDELALSGRGASRGGAGEPEAATGRPDDA</sequence>
<feature type="transmembrane region" description="Helical" evidence="8">
    <location>
        <begin position="166"/>
        <end position="184"/>
    </location>
</feature>
<keyword evidence="2" id="KW-0813">Transport</keyword>
<reference evidence="10 11" key="1">
    <citation type="submission" date="2022-03" db="EMBL/GenBank/DDBJ databases">
        <title>Pseudonocardia alaer sp. nov., a novel actinomycete isolated from reed forest soil.</title>
        <authorList>
            <person name="Wang L."/>
        </authorList>
    </citation>
    <scope>NUCLEOTIDE SEQUENCE [LARGE SCALE GENOMIC DNA]</scope>
    <source>
        <strain evidence="10 11">Y-16303</strain>
    </source>
</reference>
<dbReference type="PANTHER" id="PTHR43495:SF5">
    <property type="entry name" value="GAMMA-AMINOBUTYRIC ACID PERMEASE"/>
    <property type="match status" value="1"/>
</dbReference>
<feature type="transmembrane region" description="Helical" evidence="8">
    <location>
        <begin position="368"/>
        <end position="389"/>
    </location>
</feature>
<feature type="transmembrane region" description="Helical" evidence="8">
    <location>
        <begin position="439"/>
        <end position="457"/>
    </location>
</feature>
<dbReference type="PROSITE" id="PS00218">
    <property type="entry name" value="AMINO_ACID_PERMEASE_1"/>
    <property type="match status" value="1"/>
</dbReference>
<feature type="transmembrane region" description="Helical" evidence="8">
    <location>
        <begin position="133"/>
        <end position="154"/>
    </location>
</feature>
<name>A0ABS9T6H3_9PSEU</name>
<feature type="region of interest" description="Disordered" evidence="7">
    <location>
        <begin position="464"/>
        <end position="500"/>
    </location>
</feature>
<evidence type="ECO:0000256" key="7">
    <source>
        <dbReference type="SAM" id="MobiDB-lite"/>
    </source>
</evidence>
<evidence type="ECO:0000256" key="6">
    <source>
        <dbReference type="ARBA" id="ARBA00023136"/>
    </source>
</evidence>
<dbReference type="EMBL" id="JAKXMK010000001">
    <property type="protein sequence ID" value="MCH6164129.1"/>
    <property type="molecule type" value="Genomic_DNA"/>
</dbReference>
<dbReference type="Pfam" id="PF00324">
    <property type="entry name" value="AA_permease"/>
    <property type="match status" value="1"/>
</dbReference>
<feature type="transmembrane region" description="Helical" evidence="8">
    <location>
        <begin position="346"/>
        <end position="362"/>
    </location>
</feature>
<feature type="transmembrane region" description="Helical" evidence="8">
    <location>
        <begin position="52"/>
        <end position="72"/>
    </location>
</feature>
<evidence type="ECO:0000256" key="5">
    <source>
        <dbReference type="ARBA" id="ARBA00022989"/>
    </source>
</evidence>
<keyword evidence="5 8" id="KW-1133">Transmembrane helix</keyword>
<dbReference type="InterPro" id="IPR004841">
    <property type="entry name" value="AA-permease/SLC12A_dom"/>
</dbReference>
<comment type="caution">
    <text evidence="10">The sequence shown here is derived from an EMBL/GenBank/DDBJ whole genome shotgun (WGS) entry which is preliminary data.</text>
</comment>
<evidence type="ECO:0000313" key="11">
    <source>
        <dbReference type="Proteomes" id="UP001299970"/>
    </source>
</evidence>
<feature type="domain" description="Amino acid permease/ SLC12A" evidence="9">
    <location>
        <begin position="25"/>
        <end position="461"/>
    </location>
</feature>
<evidence type="ECO:0000256" key="8">
    <source>
        <dbReference type="SAM" id="Phobius"/>
    </source>
</evidence>
<evidence type="ECO:0000256" key="3">
    <source>
        <dbReference type="ARBA" id="ARBA00022692"/>
    </source>
</evidence>
<dbReference type="InterPro" id="IPR004840">
    <property type="entry name" value="Amino_acid_permease_CS"/>
</dbReference>
<evidence type="ECO:0000256" key="2">
    <source>
        <dbReference type="ARBA" id="ARBA00022448"/>
    </source>
</evidence>
<evidence type="ECO:0000256" key="1">
    <source>
        <dbReference type="ARBA" id="ARBA00004141"/>
    </source>
</evidence>
<dbReference type="Proteomes" id="UP001299970">
    <property type="component" value="Unassembled WGS sequence"/>
</dbReference>
<gene>
    <name evidence="10" type="ORF">MMF94_00415</name>
</gene>
<feature type="transmembrane region" description="Helical" evidence="8">
    <location>
        <begin position="204"/>
        <end position="226"/>
    </location>
</feature>
<keyword evidence="6 8" id="KW-0472">Membrane</keyword>